<dbReference type="OrthoDB" id="19419at2759"/>
<sequence length="232" mass="27026">MSEESAHKELSKLEEKFALADEEVMKLQNKLYKPILEERKAVLKSIPKFWPMVLEQYGEAIEKHITPDDQELLETIESIEVERDDDDIRSFEIKFVFGNNEFLEQTEITKKFKAISKHGQDIKYESTPVEIKWKTGKDLTKREKGAAPSFFDFFAFKGDDKEMFPEAEEIAASISEDLYPNAAKYYVDAIKELYEDEDESDISLSEEDEDEDEENNESDAIEEPPQKKLRSE</sequence>
<reference evidence="6" key="1">
    <citation type="submission" date="2016-02" db="EMBL/GenBank/DDBJ databases">
        <title>Comparative genomics of biotechnologically important yeasts.</title>
        <authorList>
            <consortium name="DOE Joint Genome Institute"/>
            <person name="Riley R."/>
            <person name="Haridas S."/>
            <person name="Wolfe K.H."/>
            <person name="Lopes M.R."/>
            <person name="Hittinger C.T."/>
            <person name="Goker M."/>
            <person name="Salamov A."/>
            <person name="Wisecaver J."/>
            <person name="Long T.M."/>
            <person name="Aerts A.L."/>
            <person name="Barry K."/>
            <person name="Choi C."/>
            <person name="Clum A."/>
            <person name="Coughlan A.Y."/>
            <person name="Deshpande S."/>
            <person name="Douglass A.P."/>
            <person name="Hanson S.J."/>
            <person name="Klenk H.-P."/>
            <person name="Labutti K."/>
            <person name="Lapidus A."/>
            <person name="Lindquist E."/>
            <person name="Lipzen A."/>
            <person name="Meier-Kolthoff J.P."/>
            <person name="Ohm R.A."/>
            <person name="Otillar R.P."/>
            <person name="Pangilinan J."/>
            <person name="Peng Y."/>
            <person name="Rokas A."/>
            <person name="Rosa C.A."/>
            <person name="Scheuner C."/>
            <person name="Sibirny A.A."/>
            <person name="Slot J.C."/>
            <person name="Stielow J.B."/>
            <person name="Sun H."/>
            <person name="Kurtzman C.P."/>
            <person name="Blackwell M."/>
            <person name="Jeffries T.W."/>
            <person name="Grigoriev I.V."/>
        </authorList>
    </citation>
    <scope>NUCLEOTIDE SEQUENCE [LARGE SCALE GENOMIC DNA]</scope>
    <source>
        <strain evidence="6">NRRL Y-17796</strain>
    </source>
</reference>
<evidence type="ECO:0000256" key="4">
    <source>
        <dbReference type="SAM" id="MobiDB-lite"/>
    </source>
</evidence>
<dbReference type="InterPro" id="IPR037231">
    <property type="entry name" value="NAP-like_sf"/>
</dbReference>
<dbReference type="EMBL" id="KV453841">
    <property type="protein sequence ID" value="ODV92233.1"/>
    <property type="molecule type" value="Genomic_DNA"/>
</dbReference>
<evidence type="ECO:0008006" key="7">
    <source>
        <dbReference type="Google" id="ProtNLM"/>
    </source>
</evidence>
<proteinExistence type="inferred from homology"/>
<dbReference type="GO" id="GO:0000785">
    <property type="term" value="C:chromatin"/>
    <property type="evidence" value="ECO:0007669"/>
    <property type="project" value="EnsemblFungi"/>
</dbReference>
<keyword evidence="3" id="KW-0175">Coiled coil</keyword>
<feature type="compositionally biased region" description="Acidic residues" evidence="4">
    <location>
        <begin position="196"/>
        <end position="222"/>
    </location>
</feature>
<protein>
    <recommendedName>
        <fullName evidence="7">Nucleosome assembly protein</fullName>
    </recommendedName>
</protein>
<dbReference type="GO" id="GO:0006334">
    <property type="term" value="P:nucleosome assembly"/>
    <property type="evidence" value="ECO:0007669"/>
    <property type="project" value="InterPro"/>
</dbReference>
<evidence type="ECO:0000256" key="3">
    <source>
        <dbReference type="SAM" id="Coils"/>
    </source>
</evidence>
<accession>A0A1E4TKG1</accession>
<dbReference type="PANTHER" id="PTHR11875">
    <property type="entry name" value="TESTIS-SPECIFIC Y-ENCODED PROTEIN"/>
    <property type="match status" value="1"/>
</dbReference>
<evidence type="ECO:0000313" key="6">
    <source>
        <dbReference type="Proteomes" id="UP000095023"/>
    </source>
</evidence>
<dbReference type="Pfam" id="PF00956">
    <property type="entry name" value="NAP"/>
    <property type="match status" value="1"/>
</dbReference>
<dbReference type="GO" id="GO:0000775">
    <property type="term" value="C:chromosome, centromeric region"/>
    <property type="evidence" value="ECO:0007669"/>
    <property type="project" value="EnsemblFungi"/>
</dbReference>
<evidence type="ECO:0000256" key="2">
    <source>
        <dbReference type="RuleBase" id="RU003876"/>
    </source>
</evidence>
<feature type="coiled-coil region" evidence="3">
    <location>
        <begin position="3"/>
        <end position="30"/>
    </location>
</feature>
<evidence type="ECO:0000256" key="1">
    <source>
        <dbReference type="ARBA" id="ARBA00009947"/>
    </source>
</evidence>
<dbReference type="GO" id="GO:0140713">
    <property type="term" value="F:histone chaperone activity"/>
    <property type="evidence" value="ECO:0007669"/>
    <property type="project" value="EnsemblFungi"/>
</dbReference>
<keyword evidence="6" id="KW-1185">Reference proteome</keyword>
<name>A0A1E4TKG1_9ASCO</name>
<dbReference type="AlphaFoldDB" id="A0A1E4TKG1"/>
<dbReference type="InterPro" id="IPR002164">
    <property type="entry name" value="NAP_family"/>
</dbReference>
<dbReference type="Gene3D" id="3.30.1120.90">
    <property type="entry name" value="Nucleosome assembly protein"/>
    <property type="match status" value="1"/>
</dbReference>
<organism evidence="5 6">
    <name type="scientific">Tortispora caseinolytica NRRL Y-17796</name>
    <dbReference type="NCBI Taxonomy" id="767744"/>
    <lineage>
        <taxon>Eukaryota</taxon>
        <taxon>Fungi</taxon>
        <taxon>Dikarya</taxon>
        <taxon>Ascomycota</taxon>
        <taxon>Saccharomycotina</taxon>
        <taxon>Trigonopsidomycetes</taxon>
        <taxon>Trigonopsidales</taxon>
        <taxon>Trigonopsidaceae</taxon>
        <taxon>Tortispora</taxon>
    </lineage>
</organism>
<comment type="similarity">
    <text evidence="1 2">Belongs to the nucleosome assembly protein (NAP) family.</text>
</comment>
<dbReference type="GO" id="GO:0005654">
    <property type="term" value="C:nucleoplasm"/>
    <property type="evidence" value="ECO:0007669"/>
    <property type="project" value="EnsemblFungi"/>
</dbReference>
<dbReference type="SUPFAM" id="SSF143113">
    <property type="entry name" value="NAP-like"/>
    <property type="match status" value="1"/>
</dbReference>
<dbReference type="Proteomes" id="UP000095023">
    <property type="component" value="Unassembled WGS sequence"/>
</dbReference>
<feature type="region of interest" description="Disordered" evidence="4">
    <location>
        <begin position="196"/>
        <end position="232"/>
    </location>
</feature>
<evidence type="ECO:0000313" key="5">
    <source>
        <dbReference type="EMBL" id="ODV92233.1"/>
    </source>
</evidence>
<gene>
    <name evidence="5" type="ORF">CANCADRAFT_30461</name>
</gene>